<accession>A0A1F5HHN3</accession>
<keyword evidence="2 7" id="KW-0699">rRNA-binding</keyword>
<dbReference type="AlphaFoldDB" id="A0A1F5HHN3"/>
<dbReference type="STRING" id="1797727.A3B51_01305"/>
<dbReference type="Proteomes" id="UP000176780">
    <property type="component" value="Unassembled WGS sequence"/>
</dbReference>
<dbReference type="GO" id="GO:0046872">
    <property type="term" value="F:metal ion binding"/>
    <property type="evidence" value="ECO:0007669"/>
    <property type="project" value="UniProtKB-KW"/>
</dbReference>
<dbReference type="InterPro" id="IPR002150">
    <property type="entry name" value="Ribosomal_bL31"/>
</dbReference>
<dbReference type="InterPro" id="IPR027491">
    <property type="entry name" value="Ribosomal_bL31_A"/>
</dbReference>
<evidence type="ECO:0000313" key="9">
    <source>
        <dbReference type="Proteomes" id="UP000176780"/>
    </source>
</evidence>
<feature type="binding site" evidence="7">
    <location>
        <position position="17"/>
    </location>
    <ligand>
        <name>Zn(2+)</name>
        <dbReference type="ChEBI" id="CHEBI:29105"/>
    </ligand>
</feature>
<dbReference type="NCBIfam" id="NF000612">
    <property type="entry name" value="PRK00019.1"/>
    <property type="match status" value="1"/>
</dbReference>
<dbReference type="GO" id="GO:0003735">
    <property type="term" value="F:structural constituent of ribosome"/>
    <property type="evidence" value="ECO:0007669"/>
    <property type="project" value="InterPro"/>
</dbReference>
<organism evidence="8 9">
    <name type="scientific">Candidatus Curtissbacteria bacterium RIFCSPLOWO2_01_FULL_41_18</name>
    <dbReference type="NCBI Taxonomy" id="1797727"/>
    <lineage>
        <taxon>Bacteria</taxon>
        <taxon>Candidatus Curtissiibacteriota</taxon>
    </lineage>
</organism>
<evidence type="ECO:0000256" key="5">
    <source>
        <dbReference type="ARBA" id="ARBA00023274"/>
    </source>
</evidence>
<dbReference type="GO" id="GO:1990904">
    <property type="term" value="C:ribonucleoprotein complex"/>
    <property type="evidence" value="ECO:0007669"/>
    <property type="project" value="UniProtKB-KW"/>
</dbReference>
<dbReference type="Pfam" id="PF01197">
    <property type="entry name" value="Ribosomal_L31"/>
    <property type="match status" value="1"/>
</dbReference>
<keyword evidence="3 7" id="KW-0694">RNA-binding</keyword>
<gene>
    <name evidence="7" type="primary">rpmE</name>
    <name evidence="8" type="ORF">A3B51_01305</name>
</gene>
<sequence>MKQGIHPQYFDEAKVTCVCGNAFTTGATVAEIRVEICNKCHPYFTGEAKYVDTLGRVEKFQKRQEHAKKAKAQKVKKLEEKETVRRPESLREMFDLAKKQASS</sequence>
<dbReference type="InterPro" id="IPR042105">
    <property type="entry name" value="Ribosomal_bL31_sf"/>
</dbReference>
<dbReference type="SUPFAM" id="SSF143800">
    <property type="entry name" value="L28p-like"/>
    <property type="match status" value="1"/>
</dbReference>
<keyword evidence="7" id="KW-0862">Zinc</keyword>
<dbReference type="GO" id="GO:0006412">
    <property type="term" value="P:translation"/>
    <property type="evidence" value="ECO:0007669"/>
    <property type="project" value="UniProtKB-UniRule"/>
</dbReference>
<dbReference type="PRINTS" id="PR01249">
    <property type="entry name" value="RIBOSOMALL31"/>
</dbReference>
<evidence type="ECO:0000256" key="6">
    <source>
        <dbReference type="ARBA" id="ARBA00035687"/>
    </source>
</evidence>
<feature type="binding site" evidence="7">
    <location>
        <position position="40"/>
    </location>
    <ligand>
        <name>Zn(2+)</name>
        <dbReference type="ChEBI" id="CHEBI:29105"/>
    </ligand>
</feature>
<dbReference type="NCBIfam" id="TIGR00105">
    <property type="entry name" value="L31"/>
    <property type="match status" value="1"/>
</dbReference>
<evidence type="ECO:0000256" key="3">
    <source>
        <dbReference type="ARBA" id="ARBA00022884"/>
    </source>
</evidence>
<dbReference type="PROSITE" id="PS01143">
    <property type="entry name" value="RIBOSOMAL_L31"/>
    <property type="match status" value="1"/>
</dbReference>
<feature type="binding site" evidence="7">
    <location>
        <position position="37"/>
    </location>
    <ligand>
        <name>Zn(2+)</name>
        <dbReference type="ChEBI" id="CHEBI:29105"/>
    </ligand>
</feature>
<dbReference type="GO" id="GO:0005840">
    <property type="term" value="C:ribosome"/>
    <property type="evidence" value="ECO:0007669"/>
    <property type="project" value="UniProtKB-KW"/>
</dbReference>
<evidence type="ECO:0000256" key="4">
    <source>
        <dbReference type="ARBA" id="ARBA00022980"/>
    </source>
</evidence>
<comment type="similarity">
    <text evidence="1 7">Belongs to the bacterial ribosomal protein bL31 family. Type A subfamily.</text>
</comment>
<keyword evidence="5 7" id="KW-0687">Ribonucleoprotein</keyword>
<dbReference type="PANTHER" id="PTHR33280">
    <property type="entry name" value="50S RIBOSOMAL PROTEIN L31, CHLOROPLASTIC"/>
    <property type="match status" value="1"/>
</dbReference>
<keyword evidence="7" id="KW-0479">Metal-binding</keyword>
<proteinExistence type="inferred from homology"/>
<dbReference type="GO" id="GO:0019843">
    <property type="term" value="F:rRNA binding"/>
    <property type="evidence" value="ECO:0007669"/>
    <property type="project" value="UniProtKB-KW"/>
</dbReference>
<comment type="caution">
    <text evidence="8">The sequence shown here is derived from an EMBL/GenBank/DDBJ whole genome shotgun (WGS) entry which is preliminary data.</text>
</comment>
<comment type="subunit">
    <text evidence="7">Part of the 50S ribosomal subunit.</text>
</comment>
<evidence type="ECO:0000256" key="2">
    <source>
        <dbReference type="ARBA" id="ARBA00022730"/>
    </source>
</evidence>
<keyword evidence="4 7" id="KW-0689">Ribosomal protein</keyword>
<evidence type="ECO:0000256" key="7">
    <source>
        <dbReference type="HAMAP-Rule" id="MF_00501"/>
    </source>
</evidence>
<protein>
    <recommendedName>
        <fullName evidence="6 7">Large ribosomal subunit protein bL31</fullName>
    </recommendedName>
</protein>
<reference evidence="8 9" key="1">
    <citation type="journal article" date="2016" name="Nat. Commun.">
        <title>Thousands of microbial genomes shed light on interconnected biogeochemical processes in an aquifer system.</title>
        <authorList>
            <person name="Anantharaman K."/>
            <person name="Brown C.T."/>
            <person name="Hug L.A."/>
            <person name="Sharon I."/>
            <person name="Castelle C.J."/>
            <person name="Probst A.J."/>
            <person name="Thomas B.C."/>
            <person name="Singh A."/>
            <person name="Wilkins M.J."/>
            <person name="Karaoz U."/>
            <person name="Brodie E.L."/>
            <person name="Williams K.H."/>
            <person name="Hubbard S.S."/>
            <person name="Banfield J.F."/>
        </authorList>
    </citation>
    <scope>NUCLEOTIDE SEQUENCE [LARGE SCALE GENOMIC DNA]</scope>
</reference>
<dbReference type="PANTHER" id="PTHR33280:SF1">
    <property type="entry name" value="LARGE RIBOSOMAL SUBUNIT PROTEIN BL31C"/>
    <property type="match status" value="1"/>
</dbReference>
<dbReference type="InterPro" id="IPR034704">
    <property type="entry name" value="Ribosomal_bL28/bL31-like_sf"/>
</dbReference>
<name>A0A1F5HHN3_9BACT</name>
<feature type="binding site" evidence="7">
    <location>
        <position position="19"/>
    </location>
    <ligand>
        <name>Zn(2+)</name>
        <dbReference type="ChEBI" id="CHEBI:29105"/>
    </ligand>
</feature>
<evidence type="ECO:0000313" key="8">
    <source>
        <dbReference type="EMBL" id="OGE03624.1"/>
    </source>
</evidence>
<comment type="function">
    <text evidence="7">Binds the 23S rRNA.</text>
</comment>
<dbReference type="Gene3D" id="4.10.830.30">
    <property type="entry name" value="Ribosomal protein L31"/>
    <property type="match status" value="1"/>
</dbReference>
<dbReference type="HAMAP" id="MF_00501">
    <property type="entry name" value="Ribosomal_bL31_1"/>
    <property type="match status" value="1"/>
</dbReference>
<dbReference type="EMBL" id="MFBQ01000047">
    <property type="protein sequence ID" value="OGE03624.1"/>
    <property type="molecule type" value="Genomic_DNA"/>
</dbReference>
<evidence type="ECO:0000256" key="1">
    <source>
        <dbReference type="ARBA" id="ARBA00009296"/>
    </source>
</evidence>
<comment type="cofactor">
    <cofactor evidence="7">
        <name>Zn(2+)</name>
        <dbReference type="ChEBI" id="CHEBI:29105"/>
    </cofactor>
    <text evidence="7">Binds 1 zinc ion per subunit.</text>
</comment>